<name>A0A0F9TMH0_9ZZZZ</name>
<dbReference type="AlphaFoldDB" id="A0A0F9TMH0"/>
<sequence>MNDLTDFYAERDKSNLKEMLDQQDKMSKEKKSKQTVTNLPFRPDLQQYFIPKYSSYKERLVKLSDHASDDAKLLFSALYVAHYLYFYTDDFTRNRKREFITVITKFVDFLNKYEFDSDSRINILKNFETYRVNVEKLKPQSTGLKVMTCTIREAIDFARFRCRLNDIEYGYLYTLTKTKPAPDDDVVQTTLTDWIGSHTWLRRDDVGIGHNLYTSLGSPKTVITSFRITIVTALREIQKAKDTLIHFFRSSGVTLDNLPEFQTENEFDSPREYQLFCRRYLLSVLNLLRTKYHEYNKDKKSIEFAFKLILSETILPRSQGYVYQCILSNEYINIWHNKQSIARTSKNDTTFSLSFLRELVLFANASSDLKPVPTCSAENICFCWIMAYQTVQPSDIFKLSSNDFKFIRRRNGEVTHIELEYFKGRSGRLHQVKSLETKTDIGKAILKYLQDKKISTKNNLHIESIIKLETGNGNPASQLFKLCGNELRDKIEKKLLSKRRQVCF</sequence>
<protein>
    <submittedName>
        <fullName evidence="1">Uncharacterized protein</fullName>
    </submittedName>
</protein>
<dbReference type="EMBL" id="LAZR01000230">
    <property type="protein sequence ID" value="KKN80454.1"/>
    <property type="molecule type" value="Genomic_DNA"/>
</dbReference>
<reference evidence="1" key="1">
    <citation type="journal article" date="2015" name="Nature">
        <title>Complex archaea that bridge the gap between prokaryotes and eukaryotes.</title>
        <authorList>
            <person name="Spang A."/>
            <person name="Saw J.H."/>
            <person name="Jorgensen S.L."/>
            <person name="Zaremba-Niedzwiedzka K."/>
            <person name="Martijn J."/>
            <person name="Lind A.E."/>
            <person name="van Eijk R."/>
            <person name="Schleper C."/>
            <person name="Guy L."/>
            <person name="Ettema T.J."/>
        </authorList>
    </citation>
    <scope>NUCLEOTIDE SEQUENCE</scope>
</reference>
<gene>
    <name evidence="1" type="ORF">LCGC14_0328990</name>
</gene>
<proteinExistence type="predicted"/>
<comment type="caution">
    <text evidence="1">The sequence shown here is derived from an EMBL/GenBank/DDBJ whole genome shotgun (WGS) entry which is preliminary data.</text>
</comment>
<organism evidence="1">
    <name type="scientific">marine sediment metagenome</name>
    <dbReference type="NCBI Taxonomy" id="412755"/>
    <lineage>
        <taxon>unclassified sequences</taxon>
        <taxon>metagenomes</taxon>
        <taxon>ecological metagenomes</taxon>
    </lineage>
</organism>
<evidence type="ECO:0000313" key="1">
    <source>
        <dbReference type="EMBL" id="KKN80454.1"/>
    </source>
</evidence>
<accession>A0A0F9TMH0</accession>